<feature type="signal peptide" evidence="2">
    <location>
        <begin position="1"/>
        <end position="24"/>
    </location>
</feature>
<sequence length="175" mass="20408">MKSNKFLSVLLLFGVLVFSNGVFAQKGKSAGKQIDNVEKEIKKIDKDVNDHHDKADKKHDDFKHEMKKNDNEGKGNAYGKDKGNLSGKEFGQRRAEESREKLKGKMKELDDNELRLRDLRKQLDKERKRGDLDNEGLERILRAERKIDEAEYKVRRAKSLLRDTDDELKKILDIR</sequence>
<organism evidence="3 4">
    <name type="scientific">Flavobacterium chuncheonense</name>
    <dbReference type="NCBI Taxonomy" id="2026653"/>
    <lineage>
        <taxon>Bacteria</taxon>
        <taxon>Pseudomonadati</taxon>
        <taxon>Bacteroidota</taxon>
        <taxon>Flavobacteriia</taxon>
        <taxon>Flavobacteriales</taxon>
        <taxon>Flavobacteriaceae</taxon>
        <taxon>Flavobacterium</taxon>
    </lineage>
</organism>
<evidence type="ECO:0000313" key="3">
    <source>
        <dbReference type="EMBL" id="MFD2892473.1"/>
    </source>
</evidence>
<proteinExistence type="predicted"/>
<accession>A0ABW5YN33</accession>
<reference evidence="4" key="1">
    <citation type="journal article" date="2019" name="Int. J. Syst. Evol. Microbiol.">
        <title>The Global Catalogue of Microorganisms (GCM) 10K type strain sequencing project: providing services to taxonomists for standard genome sequencing and annotation.</title>
        <authorList>
            <consortium name="The Broad Institute Genomics Platform"/>
            <consortium name="The Broad Institute Genome Sequencing Center for Infectious Disease"/>
            <person name="Wu L."/>
            <person name="Ma J."/>
        </authorList>
    </citation>
    <scope>NUCLEOTIDE SEQUENCE [LARGE SCALE GENOMIC DNA]</scope>
    <source>
        <strain evidence="4">KCTC 22671</strain>
    </source>
</reference>
<keyword evidence="4" id="KW-1185">Reference proteome</keyword>
<comment type="caution">
    <text evidence="3">The sequence shown here is derived from an EMBL/GenBank/DDBJ whole genome shotgun (WGS) entry which is preliminary data.</text>
</comment>
<dbReference type="RefSeq" id="WP_379812139.1">
    <property type="nucleotide sequence ID" value="NZ_JBHUPC010000013.1"/>
</dbReference>
<feature type="compositionally biased region" description="Basic and acidic residues" evidence="1">
    <location>
        <begin position="90"/>
        <end position="106"/>
    </location>
</feature>
<evidence type="ECO:0000256" key="2">
    <source>
        <dbReference type="SAM" id="SignalP"/>
    </source>
</evidence>
<feature type="region of interest" description="Disordered" evidence="1">
    <location>
        <begin position="45"/>
        <end position="106"/>
    </location>
</feature>
<evidence type="ECO:0000256" key="1">
    <source>
        <dbReference type="SAM" id="MobiDB-lite"/>
    </source>
</evidence>
<feature type="compositionally biased region" description="Basic and acidic residues" evidence="1">
    <location>
        <begin position="45"/>
        <end position="83"/>
    </location>
</feature>
<dbReference type="EMBL" id="JBHUPC010000013">
    <property type="protein sequence ID" value="MFD2892473.1"/>
    <property type="molecule type" value="Genomic_DNA"/>
</dbReference>
<dbReference type="Proteomes" id="UP001597534">
    <property type="component" value="Unassembled WGS sequence"/>
</dbReference>
<gene>
    <name evidence="3" type="ORF">ACFS5J_10660</name>
</gene>
<feature type="chain" id="PRO_5046559098" evidence="2">
    <location>
        <begin position="25"/>
        <end position="175"/>
    </location>
</feature>
<keyword evidence="2" id="KW-0732">Signal</keyword>
<name>A0ABW5YN33_9FLAO</name>
<evidence type="ECO:0000313" key="4">
    <source>
        <dbReference type="Proteomes" id="UP001597534"/>
    </source>
</evidence>
<protein>
    <submittedName>
        <fullName evidence="3">Uncharacterized protein</fullName>
    </submittedName>
</protein>